<dbReference type="GO" id="GO:0033644">
    <property type="term" value="C:host cell membrane"/>
    <property type="evidence" value="ECO:0007669"/>
    <property type="project" value="UniProtKB-SubCell"/>
</dbReference>
<evidence type="ECO:0000256" key="2">
    <source>
        <dbReference type="ARBA" id="ARBA00022870"/>
    </source>
</evidence>
<keyword evidence="3" id="KW-0843">Virulence</keyword>
<sequence length="480" mass="49917">MMTLLPELHAYRPGHDPIAGPAGPVRTVPVPAMPADPPPRLHALPGMPPAAHERGVSVRDAALALERIMARFDGGAPGPRVSLPDVERADMEALAMTATVLSLRSFGDTAKATLKALEIATQAEDSLRREQVLQYQQQMDRAVEQADKARKAGVLGVVFDWIIAVAEVVSGLFKMVTGTLTGNPLSVAGGAMDLMAGLAGLVKATANTLALVDPDNAEKHRAAADEAGKVQLSFEIAGAAVDVTSAARNLLVTRVMGKTAISVLENGAAPVLLAAIREGSEGAITGIARSVGQDVAEQVAAQIRQTVGKACREGAEGASRALGGPGFNRVAEAFTREAIEALVARSVEHVAKRAMAKGGVMSAAELTTAIGRQVADDVVRAVLKASVTVLDVTRTVARSTRQAAGGVLALQRAALQQDIEALILDQQWLQTCIQFHETTKRVANDSLGDLAGRQAAVLDGMHGMAGRAASLQVRIASGMV</sequence>
<keyword evidence="2" id="KW-0472">Membrane</keyword>
<evidence type="ECO:0000256" key="4">
    <source>
        <dbReference type="ARBA" id="ARBA00035640"/>
    </source>
</evidence>
<evidence type="ECO:0000256" key="3">
    <source>
        <dbReference type="ARBA" id="ARBA00023026"/>
    </source>
</evidence>
<dbReference type="OrthoDB" id="6479672at2"/>
<keyword evidence="2" id="KW-1043">Host membrane</keyword>
<comment type="similarity">
    <text evidence="4">Belongs to the SctE/SipB/YopB family.</text>
</comment>
<keyword evidence="7" id="KW-1185">Reference proteome</keyword>
<dbReference type="RefSeq" id="WP_107889021.1">
    <property type="nucleotide sequence ID" value="NZ_CP028519.1"/>
</dbReference>
<dbReference type="AlphaFoldDB" id="A0A2S0P912"/>
<dbReference type="Pfam" id="PF04888">
    <property type="entry name" value="SseC"/>
    <property type="match status" value="1"/>
</dbReference>
<dbReference type="Proteomes" id="UP000244173">
    <property type="component" value="Chromosome"/>
</dbReference>
<comment type="subcellular location">
    <subcellularLocation>
        <location evidence="1">Host membrane</location>
    </subcellularLocation>
</comment>
<evidence type="ECO:0000313" key="6">
    <source>
        <dbReference type="EMBL" id="AVY93832.1"/>
    </source>
</evidence>
<accession>A0A2S0P912</accession>
<evidence type="ECO:0000313" key="7">
    <source>
        <dbReference type="Proteomes" id="UP000244173"/>
    </source>
</evidence>
<reference evidence="6 7" key="1">
    <citation type="submission" date="2018-04" db="EMBL/GenBank/DDBJ databases">
        <title>Denitrifier Microvirgula.</title>
        <authorList>
            <person name="Anderson E."/>
            <person name="Jang J."/>
            <person name="Ishii S."/>
        </authorList>
    </citation>
    <scope>NUCLEOTIDE SEQUENCE [LARGE SCALE GENOMIC DNA]</scope>
    <source>
        <strain evidence="6 7">BE2.4</strain>
    </source>
</reference>
<feature type="domain" description="Translocator protein BipB-like C-terminal" evidence="5">
    <location>
        <begin position="94"/>
        <end position="476"/>
    </location>
</feature>
<evidence type="ECO:0000259" key="5">
    <source>
        <dbReference type="Pfam" id="PF04888"/>
    </source>
</evidence>
<gene>
    <name evidence="6" type="ORF">DAI18_07075</name>
</gene>
<dbReference type="EMBL" id="CP028519">
    <property type="protein sequence ID" value="AVY93832.1"/>
    <property type="molecule type" value="Genomic_DNA"/>
</dbReference>
<evidence type="ECO:0000256" key="1">
    <source>
        <dbReference type="ARBA" id="ARBA00004551"/>
    </source>
</evidence>
<dbReference type="InterPro" id="IPR006972">
    <property type="entry name" value="BipB-like_C"/>
</dbReference>
<protein>
    <submittedName>
        <fullName evidence="6">Secretion protein</fullName>
    </submittedName>
</protein>
<organism evidence="6 7">
    <name type="scientific">Microvirgula aerodenitrificans</name>
    <dbReference type="NCBI Taxonomy" id="57480"/>
    <lineage>
        <taxon>Bacteria</taxon>
        <taxon>Pseudomonadati</taxon>
        <taxon>Pseudomonadota</taxon>
        <taxon>Betaproteobacteria</taxon>
        <taxon>Neisseriales</taxon>
        <taxon>Aquaspirillaceae</taxon>
        <taxon>Microvirgula</taxon>
    </lineage>
</organism>
<proteinExistence type="inferred from homology"/>
<dbReference type="KEGG" id="maer:DAI18_07075"/>
<name>A0A2S0P912_9NEIS</name>